<dbReference type="PANTHER" id="PTHR46244">
    <property type="entry name" value="PHOSPHOENOLPYRUVATE-PROTEIN PHOSPHOTRANSFERASE"/>
    <property type="match status" value="1"/>
</dbReference>
<protein>
    <recommendedName>
        <fullName evidence="7 17">Phosphoenolpyruvate-protein phosphotransferase</fullName>
        <ecNumber evidence="6 17">2.7.3.9</ecNumber>
    </recommendedName>
    <alternativeName>
        <fullName evidence="16 17">Phosphotransferase system, enzyme I</fullName>
    </alternativeName>
</protein>
<evidence type="ECO:0000256" key="4">
    <source>
        <dbReference type="ARBA" id="ARBA00004496"/>
    </source>
</evidence>
<reference evidence="25 26" key="2">
    <citation type="submission" date="2018-03" db="EMBL/GenBank/DDBJ databases">
        <authorList>
            <person name="Keele B.F."/>
        </authorList>
    </citation>
    <scope>NUCLEOTIDE SEQUENCE [LARGE SCALE GENOMIC DNA]</scope>
    <source>
        <strain evidence="25 26">D13</strain>
    </source>
</reference>
<dbReference type="Pfam" id="PF00391">
    <property type="entry name" value="PEP-utilizers"/>
    <property type="match status" value="1"/>
</dbReference>
<name>A0A2P1PMC0_9GAMM</name>
<feature type="binding site" evidence="19">
    <location>
        <position position="300"/>
    </location>
    <ligand>
        <name>phosphoenolpyruvate</name>
        <dbReference type="ChEBI" id="CHEBI:58702"/>
    </ligand>
</feature>
<evidence type="ECO:0000256" key="14">
    <source>
        <dbReference type="ARBA" id="ARBA00022777"/>
    </source>
</evidence>
<dbReference type="GO" id="GO:0016301">
    <property type="term" value="F:kinase activity"/>
    <property type="evidence" value="ECO:0007669"/>
    <property type="project" value="UniProtKB-KW"/>
</dbReference>
<dbReference type="SUPFAM" id="SSF52009">
    <property type="entry name" value="Phosphohistidine domain"/>
    <property type="match status" value="1"/>
</dbReference>
<feature type="binding site" evidence="19">
    <location>
        <begin position="459"/>
        <end position="460"/>
    </location>
    <ligand>
        <name>phosphoenolpyruvate</name>
        <dbReference type="ChEBI" id="CHEBI:58702"/>
    </ligand>
</feature>
<dbReference type="EMBL" id="CP027860">
    <property type="protein sequence ID" value="AVP95967.1"/>
    <property type="molecule type" value="Genomic_DNA"/>
</dbReference>
<dbReference type="PANTHER" id="PTHR46244:SF3">
    <property type="entry name" value="PHOSPHOENOLPYRUVATE-PROTEIN PHOSPHOTRANSFERASE"/>
    <property type="match status" value="1"/>
</dbReference>
<dbReference type="EC" id="2.7.3.9" evidence="6 17"/>
<evidence type="ECO:0000313" key="26">
    <source>
        <dbReference type="Proteomes" id="UP000241074"/>
    </source>
</evidence>
<feature type="binding site" evidence="20">
    <location>
        <position position="460"/>
    </location>
    <ligand>
        <name>Mg(2+)</name>
        <dbReference type="ChEBI" id="CHEBI:18420"/>
    </ligand>
</feature>
<feature type="domain" description="Phosphotransferase system enzyme I N-terminal" evidence="24">
    <location>
        <begin position="7"/>
        <end position="129"/>
    </location>
</feature>
<dbReference type="GO" id="GO:0005737">
    <property type="term" value="C:cytoplasm"/>
    <property type="evidence" value="ECO:0007669"/>
    <property type="project" value="UniProtKB-SubCell"/>
</dbReference>
<comment type="subcellular location">
    <subcellularLocation>
        <location evidence="4 17">Cytoplasm</location>
    </subcellularLocation>
</comment>
<evidence type="ECO:0000256" key="16">
    <source>
        <dbReference type="ARBA" id="ARBA00033235"/>
    </source>
</evidence>
<accession>A0A2P1PMC0</accession>
<evidence type="ECO:0000256" key="7">
    <source>
        <dbReference type="ARBA" id="ARBA00016544"/>
    </source>
</evidence>
<keyword evidence="25" id="KW-0670">Pyruvate</keyword>
<dbReference type="KEGG" id="xba:C7S18_01605"/>
<evidence type="ECO:0000313" key="25">
    <source>
        <dbReference type="EMBL" id="AVP95967.1"/>
    </source>
</evidence>
<evidence type="ECO:0000256" key="12">
    <source>
        <dbReference type="ARBA" id="ARBA00022683"/>
    </source>
</evidence>
<feature type="binding site" evidence="19">
    <location>
        <position position="470"/>
    </location>
    <ligand>
        <name>phosphoenolpyruvate</name>
        <dbReference type="ChEBI" id="CHEBI:58702"/>
    </ligand>
</feature>
<keyword evidence="10 17" id="KW-0762">Sugar transport</keyword>
<evidence type="ECO:0000256" key="13">
    <source>
        <dbReference type="ARBA" id="ARBA00022723"/>
    </source>
</evidence>
<dbReference type="Gene3D" id="3.50.30.10">
    <property type="entry name" value="Phosphohistidine domain"/>
    <property type="match status" value="1"/>
</dbReference>
<sequence length="574" mass="63223">MRNELEGQFAAKGMALGHARVIYSASFDVEEEPLAHGGIPNEVKRFEEALKVARAELAALTDKLSGALARDMAEIIDAHALILDDPEFTDGVVQLIRRETLRATSALRRQRDMLAAAFEAIEDPYLRARRDDLDHVVSRVFAALQRGGAEPERKPKAVDEILICETIAPADLAALVEQGLKGVVATASSPYSHTAILARSFGIVMVCGARAALNVVHDGDLVLLDSEHALVLINPDAIDLSRFRAHQREAEKEERRRAKQRVQEARTRDGHLLSLFVNAEDTETIARARRNGAAGVGLFRTEFLFLRQRELPSEEEQFKVYRDAVIAMAGKPVTFRTLDLGADKAFGGPLEVAREENPALGLRGIRLSLQRKHLFIAQLRAILRASGFGPIRILLPMISAIEEVREARALIEETMADLRRARVPLAEQIPLGVMIEVPAAALISNELARYAEFFAIGSNDLAQYVLAADRNNSQVSLAYDPMHPAFVRLLYLVADSARQAKRPLSVCGEIAGDPRYTPLLIALGISDFSMHLNAINDVRDAAAKLSRKQLRGRLARVLHAGDREELQSALKLLS</sequence>
<dbReference type="RefSeq" id="WP_106889896.1">
    <property type="nucleotide sequence ID" value="NZ_CP027860.1"/>
</dbReference>
<dbReference type="Gene3D" id="3.20.20.60">
    <property type="entry name" value="Phosphoenolpyruvate-binding domains"/>
    <property type="match status" value="1"/>
</dbReference>
<evidence type="ECO:0000259" key="22">
    <source>
        <dbReference type="Pfam" id="PF00391"/>
    </source>
</evidence>
<evidence type="ECO:0000256" key="8">
    <source>
        <dbReference type="ARBA" id="ARBA00022448"/>
    </source>
</evidence>
<dbReference type="InterPro" id="IPR006318">
    <property type="entry name" value="PTS_EI-like"/>
</dbReference>
<evidence type="ECO:0000256" key="11">
    <source>
        <dbReference type="ARBA" id="ARBA00022679"/>
    </source>
</evidence>
<dbReference type="Pfam" id="PF02896">
    <property type="entry name" value="PEP-utilizers_C"/>
    <property type="match status" value="1"/>
</dbReference>
<reference evidence="25 26" key="1">
    <citation type="submission" date="2018-03" db="EMBL/GenBank/DDBJ databases">
        <title>Ahniella affigens gen. nov., sp. nov., a gammaproteobacterium isolated from sandy soil near a stream.</title>
        <authorList>
            <person name="Ko Y."/>
            <person name="Kim J.-H."/>
        </authorList>
    </citation>
    <scope>NUCLEOTIDE SEQUENCE [LARGE SCALE GENOMIC DNA]</scope>
    <source>
        <strain evidence="25 26">D13</strain>
    </source>
</reference>
<feature type="active site" description="Proton donor" evidence="18">
    <location>
        <position position="507"/>
    </location>
</feature>
<evidence type="ECO:0000256" key="15">
    <source>
        <dbReference type="ARBA" id="ARBA00022842"/>
    </source>
</evidence>
<dbReference type="PIRSF" id="PIRSF000732">
    <property type="entry name" value="PTS_enzyme_I"/>
    <property type="match status" value="1"/>
</dbReference>
<dbReference type="AlphaFoldDB" id="A0A2P1PMC0"/>
<feature type="binding site" evidence="20">
    <location>
        <position position="436"/>
    </location>
    <ligand>
        <name>Mg(2+)</name>
        <dbReference type="ChEBI" id="CHEBI:18420"/>
    </ligand>
</feature>
<evidence type="ECO:0000259" key="23">
    <source>
        <dbReference type="Pfam" id="PF02896"/>
    </source>
</evidence>
<dbReference type="GO" id="GO:0009401">
    <property type="term" value="P:phosphoenolpyruvate-dependent sugar phosphotransferase system"/>
    <property type="evidence" value="ECO:0007669"/>
    <property type="project" value="UniProtKB-KW"/>
</dbReference>
<evidence type="ECO:0000259" key="24">
    <source>
        <dbReference type="Pfam" id="PF05524"/>
    </source>
</evidence>
<dbReference type="Pfam" id="PF05524">
    <property type="entry name" value="PEP-utilisers_N"/>
    <property type="match status" value="1"/>
</dbReference>
<feature type="binding site" evidence="19">
    <location>
        <position position="336"/>
    </location>
    <ligand>
        <name>phosphoenolpyruvate</name>
        <dbReference type="ChEBI" id="CHEBI:58702"/>
    </ligand>
</feature>
<keyword evidence="8 17" id="KW-0813">Transport</keyword>
<evidence type="ECO:0000256" key="1">
    <source>
        <dbReference type="ARBA" id="ARBA00000683"/>
    </source>
</evidence>
<dbReference type="NCBIfam" id="TIGR01417">
    <property type="entry name" value="PTS_I_fam"/>
    <property type="match status" value="1"/>
</dbReference>
<dbReference type="GO" id="GO:0046872">
    <property type="term" value="F:metal ion binding"/>
    <property type="evidence" value="ECO:0007669"/>
    <property type="project" value="UniProtKB-KW"/>
</dbReference>
<comment type="similarity">
    <text evidence="5 17">Belongs to the PEP-utilizing enzyme family.</text>
</comment>
<feature type="active site" description="Tele-phosphohistidine intermediate" evidence="18">
    <location>
        <position position="193"/>
    </location>
</feature>
<evidence type="ECO:0000256" key="18">
    <source>
        <dbReference type="PIRSR" id="PIRSR000732-1"/>
    </source>
</evidence>
<dbReference type="InterPro" id="IPR036618">
    <property type="entry name" value="PtsI_HPr-bd_sf"/>
</dbReference>
<evidence type="ECO:0000256" key="5">
    <source>
        <dbReference type="ARBA" id="ARBA00007837"/>
    </source>
</evidence>
<dbReference type="InterPro" id="IPR008279">
    <property type="entry name" value="PEP-util_enz_mobile_dom"/>
</dbReference>
<dbReference type="Proteomes" id="UP000241074">
    <property type="component" value="Chromosome"/>
</dbReference>
<comment type="catalytic activity">
    <reaction evidence="1 17">
        <text>L-histidyl-[protein] + phosphoenolpyruvate = N(pros)-phospho-L-histidyl-[protein] + pyruvate</text>
        <dbReference type="Rhea" id="RHEA:23880"/>
        <dbReference type="Rhea" id="RHEA-COMP:9745"/>
        <dbReference type="Rhea" id="RHEA-COMP:9746"/>
        <dbReference type="ChEBI" id="CHEBI:15361"/>
        <dbReference type="ChEBI" id="CHEBI:29979"/>
        <dbReference type="ChEBI" id="CHEBI:58702"/>
        <dbReference type="ChEBI" id="CHEBI:64837"/>
        <dbReference type="EC" id="2.7.3.9"/>
    </reaction>
</comment>
<comment type="function">
    <text evidence="3 17">General (non sugar-specific) component of the phosphoenolpyruvate-dependent sugar phosphotransferase system (sugar PTS). This major carbohydrate active-transport system catalyzes the phosphorylation of incoming sugar substrates concomitantly with their translocation across the cell membrane. Enzyme I transfers the phosphoryl group from phosphoenolpyruvate (PEP) to the phosphoryl carrier protein (HPr).</text>
</comment>
<comment type="cofactor">
    <cofactor evidence="2 17 20">
        <name>Mg(2+)</name>
        <dbReference type="ChEBI" id="CHEBI:18420"/>
    </cofactor>
</comment>
<evidence type="ECO:0000256" key="19">
    <source>
        <dbReference type="PIRSR" id="PIRSR000732-2"/>
    </source>
</evidence>
<dbReference type="PROSITE" id="PS00742">
    <property type="entry name" value="PEP_ENZYMES_2"/>
    <property type="match status" value="1"/>
</dbReference>
<feature type="coiled-coil region" evidence="21">
    <location>
        <begin position="43"/>
        <end position="70"/>
    </location>
</feature>
<keyword evidence="12 17" id="KW-0598">Phosphotransferase system</keyword>
<proteinExistence type="inferred from homology"/>
<evidence type="ECO:0000256" key="9">
    <source>
        <dbReference type="ARBA" id="ARBA00022490"/>
    </source>
</evidence>
<gene>
    <name evidence="25" type="primary">ptsP</name>
    <name evidence="25" type="ORF">C7S18_01605</name>
</gene>
<keyword evidence="13 17" id="KW-0479">Metal-binding</keyword>
<dbReference type="PRINTS" id="PR01736">
    <property type="entry name" value="PHPHTRNFRASE"/>
</dbReference>
<evidence type="ECO:0000256" key="10">
    <source>
        <dbReference type="ARBA" id="ARBA00022597"/>
    </source>
</evidence>
<evidence type="ECO:0000256" key="2">
    <source>
        <dbReference type="ARBA" id="ARBA00001946"/>
    </source>
</evidence>
<dbReference type="OrthoDB" id="9765468at2"/>
<keyword evidence="21" id="KW-0175">Coiled coil</keyword>
<feature type="domain" description="PEP-utilising enzyme mobile" evidence="22">
    <location>
        <begin position="159"/>
        <end position="227"/>
    </location>
</feature>
<dbReference type="GO" id="GO:0008965">
    <property type="term" value="F:phosphoenolpyruvate-protein phosphotransferase activity"/>
    <property type="evidence" value="ECO:0007669"/>
    <property type="project" value="UniProtKB-EC"/>
</dbReference>
<evidence type="ECO:0000256" key="17">
    <source>
        <dbReference type="PIRNR" id="PIRNR000732"/>
    </source>
</evidence>
<dbReference type="SUPFAM" id="SSF51621">
    <property type="entry name" value="Phosphoenolpyruvate/pyruvate domain"/>
    <property type="match status" value="1"/>
</dbReference>
<evidence type="ECO:0000256" key="3">
    <source>
        <dbReference type="ARBA" id="ARBA00002728"/>
    </source>
</evidence>
<dbReference type="InterPro" id="IPR015813">
    <property type="entry name" value="Pyrv/PenolPyrv_kinase-like_dom"/>
</dbReference>
<dbReference type="InterPro" id="IPR036637">
    <property type="entry name" value="Phosphohistidine_dom_sf"/>
</dbReference>
<evidence type="ECO:0000256" key="20">
    <source>
        <dbReference type="PIRSR" id="PIRSR000732-3"/>
    </source>
</evidence>
<keyword evidence="9 17" id="KW-0963">Cytoplasm</keyword>
<keyword evidence="14 17" id="KW-0418">Kinase</keyword>
<keyword evidence="11 17" id="KW-0808">Transferase</keyword>
<dbReference type="InterPro" id="IPR024692">
    <property type="entry name" value="PTS_EI"/>
</dbReference>
<keyword evidence="26" id="KW-1185">Reference proteome</keyword>
<feature type="domain" description="PEP-utilising enzyme C-terminal" evidence="23">
    <location>
        <begin position="256"/>
        <end position="545"/>
    </location>
</feature>
<keyword evidence="15 17" id="KW-0460">Magnesium</keyword>
<dbReference type="InterPro" id="IPR008731">
    <property type="entry name" value="PTS_EIN"/>
</dbReference>
<dbReference type="InterPro" id="IPR000121">
    <property type="entry name" value="PEP_util_C"/>
</dbReference>
<evidence type="ECO:0000256" key="21">
    <source>
        <dbReference type="SAM" id="Coils"/>
    </source>
</evidence>
<dbReference type="SUPFAM" id="SSF47831">
    <property type="entry name" value="Enzyme I of the PEP:sugar phosphotransferase system HPr-binding (sub)domain"/>
    <property type="match status" value="1"/>
</dbReference>
<dbReference type="Gene3D" id="1.10.274.10">
    <property type="entry name" value="PtsI, HPr-binding domain"/>
    <property type="match status" value="1"/>
</dbReference>
<evidence type="ECO:0000256" key="6">
    <source>
        <dbReference type="ARBA" id="ARBA00012232"/>
    </source>
</evidence>
<dbReference type="InterPro" id="IPR040442">
    <property type="entry name" value="Pyrv_kinase-like_dom_sf"/>
</dbReference>
<organism evidence="25 26">
    <name type="scientific">Ahniella affigens</name>
    <dbReference type="NCBI Taxonomy" id="2021234"/>
    <lineage>
        <taxon>Bacteria</taxon>
        <taxon>Pseudomonadati</taxon>
        <taxon>Pseudomonadota</taxon>
        <taxon>Gammaproteobacteria</taxon>
        <taxon>Lysobacterales</taxon>
        <taxon>Rhodanobacteraceae</taxon>
        <taxon>Ahniella</taxon>
    </lineage>
</organism>
<dbReference type="InterPro" id="IPR023151">
    <property type="entry name" value="PEP_util_CS"/>
</dbReference>
<dbReference type="InterPro" id="IPR050499">
    <property type="entry name" value="PEP-utilizing_PTS_enzyme"/>
</dbReference>